<evidence type="ECO:0000313" key="1">
    <source>
        <dbReference type="EMBL" id="OPE57199.1"/>
    </source>
</evidence>
<accession>A0AB36KR95</accession>
<organism evidence="1 2">
    <name type="scientific">Pseudomonas syringae pv. tomato</name>
    <dbReference type="NCBI Taxonomy" id="323"/>
    <lineage>
        <taxon>Bacteria</taxon>
        <taxon>Pseudomonadati</taxon>
        <taxon>Pseudomonadota</taxon>
        <taxon>Gammaproteobacteria</taxon>
        <taxon>Pseudomonadales</taxon>
        <taxon>Pseudomonadaceae</taxon>
        <taxon>Pseudomonas</taxon>
    </lineage>
</organism>
<gene>
    <name evidence="1" type="ORF">BTW15_26145</name>
</gene>
<protein>
    <submittedName>
        <fullName evidence="1">Uncharacterized protein</fullName>
    </submittedName>
</protein>
<dbReference type="AlphaFoldDB" id="A0AB36KR95"/>
<evidence type="ECO:0000313" key="2">
    <source>
        <dbReference type="Proteomes" id="UP000189855"/>
    </source>
</evidence>
<reference evidence="1 2" key="1">
    <citation type="journal article" date="2017" name="Mol. Ecol.">
        <title>Adaptation of the pathogen, Pseudomonas syringae, during experimental evolution on a native vs. alternative host plant.</title>
        <authorList>
            <person name="Meaden S."/>
            <person name="Koskella B."/>
        </authorList>
    </citation>
    <scope>NUCLEOTIDE SEQUENCE [LARGE SCALE GENOMIC DNA]</scope>
    <source>
        <strain evidence="1 2">PT23</strain>
    </source>
</reference>
<proteinExistence type="predicted"/>
<sequence length="84" mass="9491">MPGRVPTPIKVFGLDGYPAVVDFERKKMQPQLSRITLKSPGKFFEYAADLQVKDTDERSPQATSLLTLPRKISLMVSTQIQRAR</sequence>
<name>A0AB36KR95_PSEUB</name>
<comment type="caution">
    <text evidence="1">The sequence shown here is derived from an EMBL/GenBank/DDBJ whole genome shotgun (WGS) entry which is preliminary data.</text>
</comment>
<dbReference type="EMBL" id="MSDS01000040">
    <property type="protein sequence ID" value="OPE57199.1"/>
    <property type="molecule type" value="Genomic_DNA"/>
</dbReference>
<dbReference type="Proteomes" id="UP000189855">
    <property type="component" value="Unassembled WGS sequence"/>
</dbReference>